<dbReference type="RefSeq" id="WP_251779769.1">
    <property type="nucleotide sequence ID" value="NZ_JAMKFE010000011.1"/>
</dbReference>
<dbReference type="Pfam" id="PF13609">
    <property type="entry name" value="Porin_4"/>
    <property type="match status" value="1"/>
</dbReference>
<keyword evidence="14" id="KW-1185">Reference proteome</keyword>
<keyword evidence="3" id="KW-0813">Transport</keyword>
<evidence type="ECO:0000256" key="5">
    <source>
        <dbReference type="ARBA" id="ARBA00022692"/>
    </source>
</evidence>
<dbReference type="Gene3D" id="2.40.160.10">
    <property type="entry name" value="Porin"/>
    <property type="match status" value="1"/>
</dbReference>
<dbReference type="PANTHER" id="PTHR34501">
    <property type="entry name" value="PROTEIN YDDL-RELATED"/>
    <property type="match status" value="1"/>
</dbReference>
<evidence type="ECO:0000256" key="1">
    <source>
        <dbReference type="ARBA" id="ARBA00004571"/>
    </source>
</evidence>
<keyword evidence="5" id="KW-0812">Transmembrane</keyword>
<protein>
    <submittedName>
        <fullName evidence="13">Porin</fullName>
    </submittedName>
</protein>
<proteinExistence type="predicted"/>
<name>A0ABT0YRC4_9BURK</name>
<reference evidence="13" key="1">
    <citation type="submission" date="2022-05" db="EMBL/GenBank/DDBJ databases">
        <title>Schlegelella sp. nov., isolated from mangrove soil.</title>
        <authorList>
            <person name="Liu Y."/>
            <person name="Ge X."/>
            <person name="Liu W."/>
        </authorList>
    </citation>
    <scope>NUCLEOTIDE SEQUENCE</scope>
    <source>
        <strain evidence="13">S2-27</strain>
    </source>
</reference>
<evidence type="ECO:0000256" key="10">
    <source>
        <dbReference type="ARBA" id="ARBA00023237"/>
    </source>
</evidence>
<sequence length="343" mass="36527">MKTSASRTHAVGVPRCPLPAACALAALLGAAGASAQSTVTIYGIIDQGITRANDGTTPGAMLPGRSTPDQWIVKAGNTSRLGFRGREDLGNGGYARFQFEHRFAADTGTSSNAGVFWLGRSVVALGSDKWGELYAGREYSAAYWVPLFADPTSWSYVSQLGSAYTYAGYTAVPSSIEASNLRWSNSVGYKSPAFGGVSFELATALGEGQRRRNTSGNLQFKQGPIWAGAAFDRLDADNNLMILAGGYDFGVVFPTFNYARAKGGVNGDATSFSLSARVPVSYGRVYASYGAHRPESDLDAWMLGAGTEYTLSKRSLLYFNVGSAKRDGDTRTTAFDTGFKHTF</sequence>
<keyword evidence="10" id="KW-0998">Cell outer membrane</keyword>
<keyword evidence="6 11" id="KW-0732">Signal</keyword>
<evidence type="ECO:0000313" key="13">
    <source>
        <dbReference type="EMBL" id="MCM5681282.1"/>
    </source>
</evidence>
<evidence type="ECO:0000256" key="6">
    <source>
        <dbReference type="ARBA" id="ARBA00022729"/>
    </source>
</evidence>
<comment type="subunit">
    <text evidence="2">Homotrimer.</text>
</comment>
<dbReference type="InterPro" id="IPR023614">
    <property type="entry name" value="Porin_dom_sf"/>
</dbReference>
<gene>
    <name evidence="13" type="ORF">M8A51_17285</name>
</gene>
<organism evidence="13 14">
    <name type="scientific">Caldimonas mangrovi</name>
    <dbReference type="NCBI Taxonomy" id="2944811"/>
    <lineage>
        <taxon>Bacteria</taxon>
        <taxon>Pseudomonadati</taxon>
        <taxon>Pseudomonadota</taxon>
        <taxon>Betaproteobacteria</taxon>
        <taxon>Burkholderiales</taxon>
        <taxon>Sphaerotilaceae</taxon>
        <taxon>Caldimonas</taxon>
    </lineage>
</organism>
<dbReference type="Proteomes" id="UP001165541">
    <property type="component" value="Unassembled WGS sequence"/>
</dbReference>
<evidence type="ECO:0000256" key="8">
    <source>
        <dbReference type="ARBA" id="ARBA00023114"/>
    </source>
</evidence>
<comment type="subcellular location">
    <subcellularLocation>
        <location evidence="1">Cell outer membrane</location>
        <topology evidence="1">Multi-pass membrane protein</topology>
    </subcellularLocation>
</comment>
<accession>A0ABT0YRC4</accession>
<keyword evidence="4" id="KW-1134">Transmembrane beta strand</keyword>
<evidence type="ECO:0000256" key="11">
    <source>
        <dbReference type="SAM" id="SignalP"/>
    </source>
</evidence>
<evidence type="ECO:0000256" key="4">
    <source>
        <dbReference type="ARBA" id="ARBA00022452"/>
    </source>
</evidence>
<dbReference type="InterPro" id="IPR050298">
    <property type="entry name" value="Gram-neg_bact_OMP"/>
</dbReference>
<evidence type="ECO:0000313" key="14">
    <source>
        <dbReference type="Proteomes" id="UP001165541"/>
    </source>
</evidence>
<dbReference type="SUPFAM" id="SSF56935">
    <property type="entry name" value="Porins"/>
    <property type="match status" value="1"/>
</dbReference>
<evidence type="ECO:0000256" key="3">
    <source>
        <dbReference type="ARBA" id="ARBA00022448"/>
    </source>
</evidence>
<keyword evidence="8" id="KW-0626">Porin</keyword>
<keyword evidence="9" id="KW-0472">Membrane</keyword>
<feature type="domain" description="Porin" evidence="12">
    <location>
        <begin position="23"/>
        <end position="328"/>
    </location>
</feature>
<comment type="caution">
    <text evidence="13">The sequence shown here is derived from an EMBL/GenBank/DDBJ whole genome shotgun (WGS) entry which is preliminary data.</text>
</comment>
<evidence type="ECO:0000259" key="12">
    <source>
        <dbReference type="Pfam" id="PF13609"/>
    </source>
</evidence>
<evidence type="ECO:0000256" key="7">
    <source>
        <dbReference type="ARBA" id="ARBA00023065"/>
    </source>
</evidence>
<evidence type="ECO:0000256" key="9">
    <source>
        <dbReference type="ARBA" id="ARBA00023136"/>
    </source>
</evidence>
<evidence type="ECO:0000256" key="2">
    <source>
        <dbReference type="ARBA" id="ARBA00011233"/>
    </source>
</evidence>
<feature type="chain" id="PRO_5046310018" evidence="11">
    <location>
        <begin position="36"/>
        <end position="343"/>
    </location>
</feature>
<dbReference type="InterPro" id="IPR033900">
    <property type="entry name" value="Gram_neg_porin_domain"/>
</dbReference>
<dbReference type="PANTHER" id="PTHR34501:SF9">
    <property type="entry name" value="MAJOR OUTER MEMBRANE PROTEIN P.IA"/>
    <property type="match status" value="1"/>
</dbReference>
<feature type="signal peptide" evidence="11">
    <location>
        <begin position="1"/>
        <end position="35"/>
    </location>
</feature>
<dbReference type="EMBL" id="JAMKFE010000011">
    <property type="protein sequence ID" value="MCM5681282.1"/>
    <property type="molecule type" value="Genomic_DNA"/>
</dbReference>
<keyword evidence="7" id="KW-0406">Ion transport</keyword>
<dbReference type="CDD" id="cd00342">
    <property type="entry name" value="gram_neg_porins"/>
    <property type="match status" value="1"/>
</dbReference>